<evidence type="ECO:0000256" key="2">
    <source>
        <dbReference type="ARBA" id="ARBA00023015"/>
    </source>
</evidence>
<dbReference type="SUPFAM" id="SSF101936">
    <property type="entry name" value="DNA-binding pseudobarrel domain"/>
    <property type="match status" value="2"/>
</dbReference>
<dbReference type="GO" id="GO:0005634">
    <property type="term" value="C:nucleus"/>
    <property type="evidence" value="ECO:0007669"/>
    <property type="project" value="UniProtKB-SubCell"/>
</dbReference>
<keyword evidence="8" id="KW-1185">Reference proteome</keyword>
<dbReference type="CDD" id="cd10017">
    <property type="entry name" value="B3_DNA"/>
    <property type="match status" value="2"/>
</dbReference>
<dbReference type="STRING" id="74649.A0A2P6S868"/>
<feature type="domain" description="TF-B3" evidence="6">
    <location>
        <begin position="140"/>
        <end position="233"/>
    </location>
</feature>
<evidence type="ECO:0000256" key="1">
    <source>
        <dbReference type="ARBA" id="ARBA00004123"/>
    </source>
</evidence>
<name>A0A2P6S868_ROSCH</name>
<evidence type="ECO:0000256" key="3">
    <source>
        <dbReference type="ARBA" id="ARBA00023125"/>
    </source>
</evidence>
<organism evidence="7 8">
    <name type="scientific">Rosa chinensis</name>
    <name type="common">China rose</name>
    <dbReference type="NCBI Taxonomy" id="74649"/>
    <lineage>
        <taxon>Eukaryota</taxon>
        <taxon>Viridiplantae</taxon>
        <taxon>Streptophyta</taxon>
        <taxon>Embryophyta</taxon>
        <taxon>Tracheophyta</taxon>
        <taxon>Spermatophyta</taxon>
        <taxon>Magnoliopsida</taxon>
        <taxon>eudicotyledons</taxon>
        <taxon>Gunneridae</taxon>
        <taxon>Pentapetalae</taxon>
        <taxon>rosids</taxon>
        <taxon>fabids</taxon>
        <taxon>Rosales</taxon>
        <taxon>Rosaceae</taxon>
        <taxon>Rosoideae</taxon>
        <taxon>Rosoideae incertae sedis</taxon>
        <taxon>Rosa</taxon>
    </lineage>
</organism>
<keyword evidence="5" id="KW-0539">Nucleus</keyword>
<comment type="subcellular location">
    <subcellularLocation>
        <location evidence="1">Nucleus</location>
    </subcellularLocation>
</comment>
<accession>A0A2P6S868</accession>
<proteinExistence type="predicted"/>
<evidence type="ECO:0000259" key="6">
    <source>
        <dbReference type="PROSITE" id="PS50863"/>
    </source>
</evidence>
<dbReference type="OrthoDB" id="1158652at2759"/>
<dbReference type="PANTHER" id="PTHR31920">
    <property type="entry name" value="B3 DOMAIN-CONTAINING"/>
    <property type="match status" value="1"/>
</dbReference>
<keyword evidence="4" id="KW-0804">Transcription</keyword>
<evidence type="ECO:0000256" key="4">
    <source>
        <dbReference type="ARBA" id="ARBA00023163"/>
    </source>
</evidence>
<dbReference type="OMA" id="DNSACEM"/>
<dbReference type="PROSITE" id="PS50863">
    <property type="entry name" value="B3"/>
    <property type="match status" value="2"/>
</dbReference>
<reference evidence="7 8" key="1">
    <citation type="journal article" date="2018" name="Nat. Genet.">
        <title>The Rosa genome provides new insights in the design of modern roses.</title>
        <authorList>
            <person name="Bendahmane M."/>
        </authorList>
    </citation>
    <scope>NUCLEOTIDE SEQUENCE [LARGE SCALE GENOMIC DNA]</scope>
    <source>
        <strain evidence="8">cv. Old Blush</strain>
    </source>
</reference>
<dbReference type="InterPro" id="IPR015300">
    <property type="entry name" value="DNA-bd_pseudobarrel_sf"/>
</dbReference>
<dbReference type="SMART" id="SM01019">
    <property type="entry name" value="B3"/>
    <property type="match status" value="2"/>
</dbReference>
<evidence type="ECO:0000256" key="5">
    <source>
        <dbReference type="ARBA" id="ARBA00023242"/>
    </source>
</evidence>
<dbReference type="EMBL" id="PDCK01000039">
    <property type="protein sequence ID" value="PRQ54891.1"/>
    <property type="molecule type" value="Genomic_DNA"/>
</dbReference>
<feature type="domain" description="TF-B3" evidence="6">
    <location>
        <begin position="7"/>
        <end position="98"/>
    </location>
</feature>
<dbReference type="AlphaFoldDB" id="A0A2P6S868"/>
<keyword evidence="3" id="KW-0238">DNA-binding</keyword>
<dbReference type="Pfam" id="PF02362">
    <property type="entry name" value="B3"/>
    <property type="match status" value="2"/>
</dbReference>
<dbReference type="PANTHER" id="PTHR31920:SF135">
    <property type="entry name" value="B3 DOMAIN-CONTAINING PROTEIN OS03G0621600-RELATED"/>
    <property type="match status" value="1"/>
</dbReference>
<protein>
    <submittedName>
        <fullName evidence="7">Putative transcription factor B3-Domain family</fullName>
    </submittedName>
</protein>
<dbReference type="Gene3D" id="2.40.330.10">
    <property type="entry name" value="DNA-binding pseudobarrel domain"/>
    <property type="match status" value="2"/>
</dbReference>
<dbReference type="GO" id="GO:0003677">
    <property type="term" value="F:DNA binding"/>
    <property type="evidence" value="ECO:0007669"/>
    <property type="project" value="UniProtKB-KW"/>
</dbReference>
<dbReference type="InterPro" id="IPR050655">
    <property type="entry name" value="Plant_B3_domain"/>
</dbReference>
<dbReference type="InterPro" id="IPR003340">
    <property type="entry name" value="B3_DNA-bd"/>
</dbReference>
<comment type="caution">
    <text evidence="7">The sequence shown here is derived from an EMBL/GenBank/DDBJ whole genome shotgun (WGS) entry which is preliminary data.</text>
</comment>
<evidence type="ECO:0000313" key="8">
    <source>
        <dbReference type="Proteomes" id="UP000238479"/>
    </source>
</evidence>
<dbReference type="Gramene" id="PRQ54891">
    <property type="protein sequence ID" value="PRQ54891"/>
    <property type="gene ID" value="RchiOBHm_Chr1g0318651"/>
</dbReference>
<gene>
    <name evidence="7" type="ORF">RchiOBHm_Chr1g0318651</name>
</gene>
<keyword evidence="2" id="KW-0805">Transcription regulation</keyword>
<dbReference type="Proteomes" id="UP000238479">
    <property type="component" value="Chromosome 1"/>
</dbReference>
<sequence length="246" mass="28136">MARSVPVPAFFQVLVGDFSEKLKMPTAFVNHFNGSALCKLRGPSGKCWDVILEEENNDIFFHKGWNKFVNDNSLEEGHILVFNYDGNSWFNATIYDNSACEMDMEAAKTKRSTGGLDGQRRDYVMPGETIIRIIEFKSEHLCFKRTMEKHRLYQLSIPIIIAKAKGLISKKTIELRDPSNRSWPIKVTRMGDGRLLMNKGWRACSKWNQIKKGHTIVFEFVKGHVKLHIVRDEGCEVILTGPNVVD</sequence>
<evidence type="ECO:0000313" key="7">
    <source>
        <dbReference type="EMBL" id="PRQ54891.1"/>
    </source>
</evidence>